<dbReference type="Proteomes" id="UP000324897">
    <property type="component" value="Chromosome 3"/>
</dbReference>
<evidence type="ECO:0000256" key="1">
    <source>
        <dbReference type="SAM" id="MobiDB-lite"/>
    </source>
</evidence>
<organism evidence="3 4">
    <name type="scientific">Eragrostis curvula</name>
    <name type="common">weeping love grass</name>
    <dbReference type="NCBI Taxonomy" id="38414"/>
    <lineage>
        <taxon>Eukaryota</taxon>
        <taxon>Viridiplantae</taxon>
        <taxon>Streptophyta</taxon>
        <taxon>Embryophyta</taxon>
        <taxon>Tracheophyta</taxon>
        <taxon>Spermatophyta</taxon>
        <taxon>Magnoliopsida</taxon>
        <taxon>Liliopsida</taxon>
        <taxon>Poales</taxon>
        <taxon>Poaceae</taxon>
        <taxon>PACMAD clade</taxon>
        <taxon>Chloridoideae</taxon>
        <taxon>Eragrostideae</taxon>
        <taxon>Eragrostidinae</taxon>
        <taxon>Eragrostis</taxon>
    </lineage>
</organism>
<keyword evidence="4" id="KW-1185">Reference proteome</keyword>
<feature type="domain" description="Myb-like" evidence="2">
    <location>
        <begin position="113"/>
        <end position="182"/>
    </location>
</feature>
<feature type="region of interest" description="Disordered" evidence="1">
    <location>
        <begin position="1"/>
        <end position="60"/>
    </location>
</feature>
<accession>A0A5J9TKJ7</accession>
<protein>
    <recommendedName>
        <fullName evidence="2">Myb-like domain-containing protein</fullName>
    </recommendedName>
</protein>
<dbReference type="AlphaFoldDB" id="A0A5J9TKJ7"/>
<gene>
    <name evidence="3" type="ORF">EJB05_45428</name>
</gene>
<evidence type="ECO:0000259" key="2">
    <source>
        <dbReference type="PROSITE" id="PS50090"/>
    </source>
</evidence>
<dbReference type="InterPro" id="IPR001005">
    <property type="entry name" value="SANT/Myb"/>
</dbReference>
<dbReference type="OrthoDB" id="655088at2759"/>
<dbReference type="InterPro" id="IPR006912">
    <property type="entry name" value="Harbinger_derived_prot"/>
</dbReference>
<dbReference type="PROSITE" id="PS50090">
    <property type="entry name" value="MYB_LIKE"/>
    <property type="match status" value="1"/>
</dbReference>
<dbReference type="PANTHER" id="PTHR47150:SF6">
    <property type="entry name" value="OS01G0872900 PROTEIN"/>
    <property type="match status" value="1"/>
</dbReference>
<evidence type="ECO:0000313" key="3">
    <source>
        <dbReference type="EMBL" id="TVU11822.1"/>
    </source>
</evidence>
<evidence type="ECO:0000313" key="4">
    <source>
        <dbReference type="Proteomes" id="UP000324897"/>
    </source>
</evidence>
<name>A0A5J9TKJ7_9POAL</name>
<dbReference type="EMBL" id="RWGY01000039">
    <property type="protein sequence ID" value="TVU11822.1"/>
    <property type="molecule type" value="Genomic_DNA"/>
</dbReference>
<comment type="caution">
    <text evidence="3">The sequence shown here is derived from an EMBL/GenBank/DDBJ whole genome shotgun (WGS) entry which is preliminary data.</text>
</comment>
<reference evidence="3 4" key="1">
    <citation type="journal article" date="2019" name="Sci. Rep.">
        <title>A high-quality genome of Eragrostis curvula grass provides insights into Poaceae evolution and supports new strategies to enhance forage quality.</title>
        <authorList>
            <person name="Carballo J."/>
            <person name="Santos B.A.C.M."/>
            <person name="Zappacosta D."/>
            <person name="Garbus I."/>
            <person name="Selva J.P."/>
            <person name="Gallo C.A."/>
            <person name="Diaz A."/>
            <person name="Albertini E."/>
            <person name="Caccamo M."/>
            <person name="Echenique V."/>
        </authorList>
    </citation>
    <scope>NUCLEOTIDE SEQUENCE [LARGE SCALE GENOMIC DNA]</scope>
    <source>
        <strain evidence="4">cv. Victoria</strain>
        <tissue evidence="3">Leaf</tissue>
    </source>
</reference>
<dbReference type="Gene3D" id="1.10.10.60">
    <property type="entry name" value="Homeodomain-like"/>
    <property type="match status" value="1"/>
</dbReference>
<dbReference type="Gramene" id="TVU11822">
    <property type="protein sequence ID" value="TVU11822"/>
    <property type="gene ID" value="EJB05_45428"/>
</dbReference>
<dbReference type="Pfam" id="PF04827">
    <property type="entry name" value="Plant_tran"/>
    <property type="match status" value="1"/>
</dbReference>
<sequence length="466" mass="52328">MANRMERQPVAGDDMSRGAGGRAAHRRNPSPRTSHGFPSSGFPIGTSPLSSPAGFDCNPGVEEAAQHGSFMSLFNNPFIPHSAFSSPGPTMSNKFIDLEKEDTSPLGPRQNNTRTVDRLMWKQDEDERLMSAWLKHSIDSAKGNAKKGEKYWGDVAKEYDLTTPQNRKRNQKQVKERWHKINKWTNWSPFFEERVDATGRQSLTTLQKCVAAIRMLAYGTPADMLDDHLKLGASTALECLGKFAKGVIEIFGPHYLRPPTTEELEKLLLENEARGFPAGSNNDINVLNRSPLFIDTLRGEAPKVQYTVNGKQYNTGYYLADGIYPEWAVFVKTIAGPQSEKDKLFARHQEGARKDVECAFGVLQSRFNIVTRPARMWKRRDVVNIMQVCVILHNMIVEDEKDLARVPLDINEIPGSSIALPPEVSTTANPCFAQVLQRNAAIQARSTHVELKNDLVEHIWNRYGTH</sequence>
<proteinExistence type="predicted"/>
<dbReference type="PANTHER" id="PTHR47150">
    <property type="entry name" value="OS12G0169200 PROTEIN"/>
    <property type="match status" value="1"/>
</dbReference>
<feature type="non-terminal residue" evidence="3">
    <location>
        <position position="1"/>
    </location>
</feature>